<dbReference type="OrthoDB" id="10013674at2"/>
<keyword evidence="2" id="KW-1185">Reference proteome</keyword>
<reference evidence="2" key="1">
    <citation type="submission" date="2016-06" db="EMBL/GenBank/DDBJ databases">
        <authorList>
            <person name="Varghese N."/>
            <person name="Submissions Spin"/>
        </authorList>
    </citation>
    <scope>NUCLEOTIDE SEQUENCE [LARGE SCALE GENOMIC DNA]</scope>
    <source>
        <strain evidence="2">DSM 43816</strain>
    </source>
</reference>
<dbReference type="InParanoid" id="A0A1C4VQ48"/>
<proteinExistence type="predicted"/>
<evidence type="ECO:0000313" key="1">
    <source>
        <dbReference type="EMBL" id="SCE86068.1"/>
    </source>
</evidence>
<evidence type="ECO:0000313" key="2">
    <source>
        <dbReference type="Proteomes" id="UP000198253"/>
    </source>
</evidence>
<name>A0A1C4VQ48_MICEC</name>
<organism evidence="1 2">
    <name type="scientific">Micromonospora echinospora</name>
    <name type="common">Micromonospora purpurea</name>
    <dbReference type="NCBI Taxonomy" id="1877"/>
    <lineage>
        <taxon>Bacteria</taxon>
        <taxon>Bacillati</taxon>
        <taxon>Actinomycetota</taxon>
        <taxon>Actinomycetes</taxon>
        <taxon>Micromonosporales</taxon>
        <taxon>Micromonosporaceae</taxon>
        <taxon>Micromonospora</taxon>
    </lineage>
</organism>
<protein>
    <submittedName>
        <fullName evidence="1">Uncharacterized protein</fullName>
    </submittedName>
</protein>
<dbReference type="EMBL" id="LT607413">
    <property type="protein sequence ID" value="SCE86068.1"/>
    <property type="molecule type" value="Genomic_DNA"/>
</dbReference>
<gene>
    <name evidence="1" type="ORF">GA0070618_1453</name>
</gene>
<dbReference type="Proteomes" id="UP000198253">
    <property type="component" value="Chromosome I"/>
</dbReference>
<accession>A0A1C4VQ48</accession>
<dbReference type="RefSeq" id="WP_143740464.1">
    <property type="nucleotide sequence ID" value="NZ_LT607413.1"/>
</dbReference>
<dbReference type="AlphaFoldDB" id="A0A1C4VQ48"/>
<sequence length="229" mass="24143">MPRHHSVPLAPRHRRDWRTAWRRCGCGCAWPCPDRYLSVPVEPAVAPAPPTYPQVSNVPVASAAWAVSGVADELREAYVAVGAAVVLLERVRVGAANPALRAAQRGADHALDLADEAERLLGLGVARLRTACGRGAPGHDVAVTVEAVVVRLRAAADRIDRFPHRIRVAGEQLRAAGEDGPTVEAATGEWARAAGQLELTAAALRETVAALAAQFPADAADPAGRGRRP</sequence>